<organism evidence="1">
    <name type="scientific">marine metagenome</name>
    <dbReference type="NCBI Taxonomy" id="408172"/>
    <lineage>
        <taxon>unclassified sequences</taxon>
        <taxon>metagenomes</taxon>
        <taxon>ecological metagenomes</taxon>
    </lineage>
</organism>
<accession>A0A382NRW3</accession>
<dbReference type="AlphaFoldDB" id="A0A382NRW3"/>
<sequence length="30" mass="3521">MKKEERGSNQGLLLWLTHYSVAQEIELHPI</sequence>
<dbReference type="EMBL" id="UINC01101910">
    <property type="protein sequence ID" value="SVC63107.1"/>
    <property type="molecule type" value="Genomic_DNA"/>
</dbReference>
<protein>
    <submittedName>
        <fullName evidence="1">Uncharacterized protein</fullName>
    </submittedName>
</protein>
<name>A0A382NRW3_9ZZZZ</name>
<evidence type="ECO:0000313" key="1">
    <source>
        <dbReference type="EMBL" id="SVC63107.1"/>
    </source>
</evidence>
<feature type="non-terminal residue" evidence="1">
    <location>
        <position position="30"/>
    </location>
</feature>
<proteinExistence type="predicted"/>
<reference evidence="1" key="1">
    <citation type="submission" date="2018-05" db="EMBL/GenBank/DDBJ databases">
        <authorList>
            <person name="Lanie J.A."/>
            <person name="Ng W.-L."/>
            <person name="Kazmierczak K.M."/>
            <person name="Andrzejewski T.M."/>
            <person name="Davidsen T.M."/>
            <person name="Wayne K.J."/>
            <person name="Tettelin H."/>
            <person name="Glass J.I."/>
            <person name="Rusch D."/>
            <person name="Podicherti R."/>
            <person name="Tsui H.-C.T."/>
            <person name="Winkler M.E."/>
        </authorList>
    </citation>
    <scope>NUCLEOTIDE SEQUENCE</scope>
</reference>
<gene>
    <name evidence="1" type="ORF">METZ01_LOCUS315961</name>
</gene>